<dbReference type="Gene3D" id="1.10.3210.50">
    <property type="match status" value="1"/>
</dbReference>
<evidence type="ECO:0000259" key="1">
    <source>
        <dbReference type="Pfam" id="PF01966"/>
    </source>
</evidence>
<evidence type="ECO:0000313" key="2">
    <source>
        <dbReference type="EMBL" id="MCQ4923604.1"/>
    </source>
</evidence>
<dbReference type="Proteomes" id="UP001524478">
    <property type="component" value="Unassembled WGS sequence"/>
</dbReference>
<dbReference type="InterPro" id="IPR006674">
    <property type="entry name" value="HD_domain"/>
</dbReference>
<keyword evidence="3" id="KW-1185">Reference proteome</keyword>
<proteinExistence type="predicted"/>
<dbReference type="CDD" id="cd00077">
    <property type="entry name" value="HDc"/>
    <property type="match status" value="1"/>
</dbReference>
<accession>A0ABT1SAT8</accession>
<dbReference type="SUPFAM" id="SSF109604">
    <property type="entry name" value="HD-domain/PDEase-like"/>
    <property type="match status" value="1"/>
</dbReference>
<dbReference type="Pfam" id="PF01966">
    <property type="entry name" value="HD"/>
    <property type="match status" value="1"/>
</dbReference>
<feature type="domain" description="HD" evidence="1">
    <location>
        <begin position="22"/>
        <end position="124"/>
    </location>
</feature>
<dbReference type="InterPro" id="IPR003607">
    <property type="entry name" value="HD/PDEase_dom"/>
</dbReference>
<reference evidence="2 3" key="1">
    <citation type="submission" date="2022-06" db="EMBL/GenBank/DDBJ databases">
        <title>Isolation of gut microbiota from human fecal samples.</title>
        <authorList>
            <person name="Pamer E.G."/>
            <person name="Barat B."/>
            <person name="Waligurski E."/>
            <person name="Medina S."/>
            <person name="Paddock L."/>
            <person name="Mostad J."/>
        </authorList>
    </citation>
    <scope>NUCLEOTIDE SEQUENCE [LARGE SCALE GENOMIC DNA]</scope>
    <source>
        <strain evidence="2 3">DFI.7.95</strain>
    </source>
</reference>
<protein>
    <submittedName>
        <fullName evidence="2">HD domain-containing protein</fullName>
    </submittedName>
</protein>
<dbReference type="RefSeq" id="WP_256311540.1">
    <property type="nucleotide sequence ID" value="NZ_JANGAC010000007.1"/>
</dbReference>
<dbReference type="PANTHER" id="PTHR33594:SF1">
    <property type="entry name" value="HD_PDEASE DOMAIN-CONTAINING PROTEIN"/>
    <property type="match status" value="1"/>
</dbReference>
<name>A0ABT1SAT8_9FIRM</name>
<dbReference type="EMBL" id="JANGAC010000007">
    <property type="protein sequence ID" value="MCQ4923604.1"/>
    <property type="molecule type" value="Genomic_DNA"/>
</dbReference>
<comment type="caution">
    <text evidence="2">The sequence shown here is derived from an EMBL/GenBank/DDBJ whole genome shotgun (WGS) entry which is preliminary data.</text>
</comment>
<dbReference type="PANTHER" id="PTHR33594">
    <property type="entry name" value="SUPERFAMILY HYDROLASE, PUTATIVE (AFU_ORTHOLOGUE AFUA_1G03035)-RELATED"/>
    <property type="match status" value="1"/>
</dbReference>
<organism evidence="2 3">
    <name type="scientific">Tissierella carlieri</name>
    <dbReference type="NCBI Taxonomy" id="689904"/>
    <lineage>
        <taxon>Bacteria</taxon>
        <taxon>Bacillati</taxon>
        <taxon>Bacillota</taxon>
        <taxon>Tissierellia</taxon>
        <taxon>Tissierellales</taxon>
        <taxon>Tissierellaceae</taxon>
        <taxon>Tissierella</taxon>
    </lineage>
</organism>
<evidence type="ECO:0000313" key="3">
    <source>
        <dbReference type="Proteomes" id="UP001524478"/>
    </source>
</evidence>
<sequence length="220" mass="25724">MEKYLIEIAKEKIDNTDPSHDIYHTMRVLNTIKYIKEREGGDLDILVPAAIFHDIICYPKNHPKSKFSAKESAEFAVNILEKLDCYPKEKIQKVYKAINECSFSKGIIPEFLEGKILQDADMLESTGIISIMRTFSSTGQMKKSFYHPEDPFCKSREPDGKEYALDLFYSRLLIVKDLMHTETARNIAVRRTKILYEFLENFKMELYDDIDRQCENKSIR</sequence>
<gene>
    <name evidence="2" type="ORF">NE686_10930</name>
</gene>